<dbReference type="PANTHER" id="PTHR46825">
    <property type="entry name" value="D-ALANYL-D-ALANINE-CARBOXYPEPTIDASE/ENDOPEPTIDASE AMPH"/>
    <property type="match status" value="1"/>
</dbReference>
<evidence type="ECO:0000313" key="2">
    <source>
        <dbReference type="EMBL" id="OYD59435.1"/>
    </source>
</evidence>
<reference evidence="2 3" key="1">
    <citation type="submission" date="2017-07" db="EMBL/GenBank/DDBJ databases">
        <title>Fictibacillus sp. nov. GDSW-R2A3 Genome sequencing and assembly.</title>
        <authorList>
            <person name="Mayilraj S."/>
        </authorList>
    </citation>
    <scope>NUCLEOTIDE SEQUENCE [LARGE SCALE GENOMIC DNA]</scope>
    <source>
        <strain evidence="2 3">GDSW-R2A3</strain>
    </source>
</reference>
<dbReference type="Pfam" id="PF00144">
    <property type="entry name" value="Beta-lactamase"/>
    <property type="match status" value="1"/>
</dbReference>
<comment type="caution">
    <text evidence="2">The sequence shown here is derived from an EMBL/GenBank/DDBJ whole genome shotgun (WGS) entry which is preliminary data.</text>
</comment>
<protein>
    <recommendedName>
        <fullName evidence="1">Beta-lactamase-related domain-containing protein</fullName>
    </recommendedName>
</protein>
<dbReference type="InterPro" id="IPR050491">
    <property type="entry name" value="AmpC-like"/>
</dbReference>
<dbReference type="PANTHER" id="PTHR46825:SF15">
    <property type="entry name" value="BETA-LACTAMASE-RELATED DOMAIN-CONTAINING PROTEIN"/>
    <property type="match status" value="1"/>
</dbReference>
<dbReference type="RefSeq" id="WP_094251396.1">
    <property type="nucleotide sequence ID" value="NZ_NOII01000001.1"/>
</dbReference>
<accession>A0A235FF86</accession>
<name>A0A235FF86_9BACL</name>
<dbReference type="InterPro" id="IPR001466">
    <property type="entry name" value="Beta-lactam-related"/>
</dbReference>
<dbReference type="Proteomes" id="UP000215059">
    <property type="component" value="Unassembled WGS sequence"/>
</dbReference>
<organism evidence="2 3">
    <name type="scientific">Fictibacillus aquaticus</name>
    <dbReference type="NCBI Taxonomy" id="2021314"/>
    <lineage>
        <taxon>Bacteria</taxon>
        <taxon>Bacillati</taxon>
        <taxon>Bacillota</taxon>
        <taxon>Bacilli</taxon>
        <taxon>Bacillales</taxon>
        <taxon>Fictibacillaceae</taxon>
        <taxon>Fictibacillus</taxon>
    </lineage>
</organism>
<proteinExistence type="predicted"/>
<sequence length="509" mass="56376">MDINKLEQMINEKMKTAAVPGLAIAVVDKDGVIYENGYGTSGTWEGAEPASTESPFYIGSLTKTLTGVLIMKIVEEGLLDLDTPIVKYIPWFTLEDEEAANAVTTRMLLSHTSGLPHVFEAFGSMEPDGLEKLVRSLPQYNLLFAPGKTWCYSDLGIDTAGYVAEAVTGKYYADLVKEYVFEPLGMTNSGFDHTAFKELSQLAGLPGNSAHLPSSFAISSTSDMGKFVQMLLKEGDGFLSAESIKEMYTIHGDYYLPDRSGYGLAIEVDYFRSVKRLWHDGAVQNYGAWMYAVPDSEIGVVLLTNGRHGFWDSALDIIASIFNEYIREDSTDSTEPYNGPVIRPELCEGTYTGAWKGYVSVREADGQLYFKLNGEETVLAPFGRDRFIGMIDGEQVSVGFHENGEDPVTQIMVDGVTCEKVSPIPDYEYDPGHLLDFIGIYKKNSDLLQFHVINKTLHCYDQYDDASHECKIISYDTVVAGNVLITFDRKQCGEPTGILVNKSVHMPRS</sequence>
<feature type="domain" description="Beta-lactamase-related" evidence="1">
    <location>
        <begin position="6"/>
        <end position="314"/>
    </location>
</feature>
<keyword evidence="3" id="KW-1185">Reference proteome</keyword>
<evidence type="ECO:0000259" key="1">
    <source>
        <dbReference type="Pfam" id="PF00144"/>
    </source>
</evidence>
<dbReference type="AlphaFoldDB" id="A0A235FF86"/>
<dbReference type="InterPro" id="IPR012338">
    <property type="entry name" value="Beta-lactam/transpept-like"/>
</dbReference>
<dbReference type="Gene3D" id="3.40.710.10">
    <property type="entry name" value="DD-peptidase/beta-lactamase superfamily"/>
    <property type="match status" value="1"/>
</dbReference>
<evidence type="ECO:0000313" key="3">
    <source>
        <dbReference type="Proteomes" id="UP000215059"/>
    </source>
</evidence>
<gene>
    <name evidence="2" type="ORF">CGZ90_05980</name>
</gene>
<dbReference type="SUPFAM" id="SSF56601">
    <property type="entry name" value="beta-lactamase/transpeptidase-like"/>
    <property type="match status" value="1"/>
</dbReference>
<dbReference type="EMBL" id="NOII01000001">
    <property type="protein sequence ID" value="OYD59435.1"/>
    <property type="molecule type" value="Genomic_DNA"/>
</dbReference>